<sequence>MGRSSLPRVRSSRPRSLQFLDRSYFITVTFVGVPSETMSERRRIAVRQEEHVPDALADACGISGRGQA</sequence>
<dbReference type="EMBL" id="UPXX01000032">
    <property type="protein sequence ID" value="VBB47377.1"/>
    <property type="molecule type" value="Genomic_DNA"/>
</dbReference>
<gene>
    <name evidence="1" type="ORF">TRIP_B50275</name>
</gene>
<reference evidence="1" key="1">
    <citation type="submission" date="2018-07" db="EMBL/GenBank/DDBJ databases">
        <authorList>
            <consortium name="Genoscope - CEA"/>
            <person name="William W."/>
        </authorList>
    </citation>
    <scope>NUCLEOTIDE SEQUENCE</scope>
    <source>
        <strain evidence="1">IK1</strain>
    </source>
</reference>
<name>A0A653AH54_UNCDX</name>
<organism evidence="1">
    <name type="scientific">Uncultured Desulfatiglans sp</name>
    <dbReference type="NCBI Taxonomy" id="1748965"/>
    <lineage>
        <taxon>Bacteria</taxon>
        <taxon>Pseudomonadati</taxon>
        <taxon>Thermodesulfobacteriota</taxon>
        <taxon>Desulfobacteria</taxon>
        <taxon>Desulfatiglandales</taxon>
        <taxon>Desulfatiglandaceae</taxon>
        <taxon>Desulfatiglans</taxon>
        <taxon>environmental samples</taxon>
    </lineage>
</organism>
<protein>
    <submittedName>
        <fullName evidence="1">Uncharacterized protein</fullName>
    </submittedName>
</protein>
<accession>A0A653AH54</accession>
<evidence type="ECO:0000313" key="1">
    <source>
        <dbReference type="EMBL" id="VBB47377.1"/>
    </source>
</evidence>
<dbReference type="AlphaFoldDB" id="A0A653AH54"/>
<proteinExistence type="predicted"/>